<feature type="region of interest" description="Disordered" evidence="3">
    <location>
        <begin position="403"/>
        <end position="445"/>
    </location>
</feature>
<feature type="domain" description="MobA/MobL protein" evidence="4">
    <location>
        <begin position="89"/>
        <end position="256"/>
    </location>
</feature>
<dbReference type="AlphaFoldDB" id="A0A2N5XJV8"/>
<gene>
    <name evidence="5" type="ORF">C0081_21035</name>
</gene>
<comment type="similarity">
    <text evidence="1">Belongs to the MobA/MobL family.</text>
</comment>
<feature type="region of interest" description="Disordered" evidence="3">
    <location>
        <begin position="663"/>
        <end position="691"/>
    </location>
</feature>
<dbReference type="InterPro" id="IPR005053">
    <property type="entry name" value="MobA_MobL"/>
</dbReference>
<feature type="compositionally biased region" description="Basic residues" evidence="3">
    <location>
        <begin position="863"/>
        <end position="873"/>
    </location>
</feature>
<accession>A0A2N5XJV8</accession>
<comment type="caution">
    <text evidence="5">The sequence shown here is derived from an EMBL/GenBank/DDBJ whole genome shotgun (WGS) entry which is preliminary data.</text>
</comment>
<name>A0A2N5XJV8_9HYPH</name>
<feature type="region of interest" description="Disordered" evidence="3">
    <location>
        <begin position="167"/>
        <end position="195"/>
    </location>
</feature>
<proteinExistence type="inferred from homology"/>
<keyword evidence="6" id="KW-1185">Reference proteome</keyword>
<dbReference type="EMBL" id="PKUQ01000055">
    <property type="protein sequence ID" value="PLW74811.1"/>
    <property type="molecule type" value="Genomic_DNA"/>
</dbReference>
<feature type="compositionally biased region" description="Basic and acidic residues" evidence="3">
    <location>
        <begin position="169"/>
        <end position="186"/>
    </location>
</feature>
<dbReference type="Pfam" id="PF03389">
    <property type="entry name" value="MobA_MobL"/>
    <property type="match status" value="1"/>
</dbReference>
<dbReference type="Proteomes" id="UP000234881">
    <property type="component" value="Unassembled WGS sequence"/>
</dbReference>
<sequence>MYWRLLVAISTYAITANFGSVSTDPKARSCVCVDDGIGKLLANLHYICRRPAINSKQGGALLFRNNAATTVVAETPCERRKFFSMCRGFLENRAKKHTKKTGVRLGDKAVISLSIDATPQQQGEMAMRIIEHFAGDSEAMVVAAIHTDRPHNPHLHLWMVDGLETPSSARERSEKRMSVDQPDPHTKKTRRARRRDYIRLGELHSRENARLKVAEIINKIADHDGLRHAETRSLKELGLAQKPQVHEGPQATQKAQRKDGENAHIDNLTPKTRQAVRENILTILENHHLSHSMSEPIDPAIYPDRLRPYSDAFVKETNDGQQMIQLESVASENKSDDPVFDEDSEVDFDSLFGWEPLSDVAPNLGTQVSENLSPVKTADTCDNDDKPVIQFGFNEHSIIGAENSEKAAPPDKISTAQAQNSNATKTNTEIIPETPPETHSTQISVKPEADRSFVDFENDKISGQQVVVDPIGTKQAPPSILFSPRSSMADRTSRIFSSSISALQHGITKYGNKNTLEDVADSIAHNLSNAVDSLQPIGDIIGRSAKVLLQKSTDEIFVPLEKMIKAKIANERQKRFKKSQSSNPFAPPAPSNTADADNRADRKIKPQPVDNMTEFPPSTPELSAQEMAAINVILGQGDQSNGRIYKKVAAKQCDPDWDAPLNLETDDPIQEKPLSSSPPTVHKRIENTNDTARTAVPKSAEPLKEIAPKAKTANEAIPLVKAPQKTTQAAHHQSQPYSPDQRTPVLRSQNDDETIKKLVRRKKLRQSSNPLHNVQADYERIIEYNRQISTLKNELSEAFPDRDGPPESERMRNVIQFYEARIESRRETISLLKAKFPELDKYNASDPLPTWEKIQNDVDARLQQKKRSQRIKQRSRDDDLSR</sequence>
<evidence type="ECO:0000256" key="3">
    <source>
        <dbReference type="SAM" id="MobiDB-lite"/>
    </source>
</evidence>
<keyword evidence="2" id="KW-0184">Conjugation</keyword>
<evidence type="ECO:0000259" key="4">
    <source>
        <dbReference type="Pfam" id="PF03389"/>
    </source>
</evidence>
<reference evidence="5 6" key="1">
    <citation type="submission" date="2018-01" db="EMBL/GenBank/DDBJ databases">
        <title>The draft genome sequence of Cohaesibacter sp. H1304.</title>
        <authorList>
            <person name="Wang N.-N."/>
            <person name="Du Z.-J."/>
        </authorList>
    </citation>
    <scope>NUCLEOTIDE SEQUENCE [LARGE SCALE GENOMIC DNA]</scope>
    <source>
        <strain evidence="5 6">H1304</strain>
    </source>
</reference>
<feature type="region of interest" description="Disordered" evidence="3">
    <location>
        <begin position="571"/>
        <end position="619"/>
    </location>
</feature>
<organism evidence="5 6">
    <name type="scientific">Cohaesibacter celericrescens</name>
    <dbReference type="NCBI Taxonomy" id="2067669"/>
    <lineage>
        <taxon>Bacteria</taxon>
        <taxon>Pseudomonadati</taxon>
        <taxon>Pseudomonadota</taxon>
        <taxon>Alphaproteobacteria</taxon>
        <taxon>Hyphomicrobiales</taxon>
        <taxon>Cohaesibacteraceae</taxon>
    </lineage>
</organism>
<feature type="region of interest" description="Disordered" evidence="3">
    <location>
        <begin position="723"/>
        <end position="751"/>
    </location>
</feature>
<dbReference type="OrthoDB" id="1826980at2"/>
<protein>
    <recommendedName>
        <fullName evidence="4">MobA/MobL protein domain-containing protein</fullName>
    </recommendedName>
</protein>
<feature type="region of interest" description="Disordered" evidence="3">
    <location>
        <begin position="861"/>
        <end position="882"/>
    </location>
</feature>
<feature type="region of interest" description="Disordered" evidence="3">
    <location>
        <begin position="239"/>
        <end position="272"/>
    </location>
</feature>
<evidence type="ECO:0000313" key="5">
    <source>
        <dbReference type="EMBL" id="PLW74811.1"/>
    </source>
</evidence>
<evidence type="ECO:0000313" key="6">
    <source>
        <dbReference type="Proteomes" id="UP000234881"/>
    </source>
</evidence>
<dbReference type="Gene3D" id="3.30.930.30">
    <property type="match status" value="1"/>
</dbReference>
<evidence type="ECO:0000256" key="1">
    <source>
        <dbReference type="ARBA" id="ARBA00010873"/>
    </source>
</evidence>
<evidence type="ECO:0000256" key="2">
    <source>
        <dbReference type="ARBA" id="ARBA00022971"/>
    </source>
</evidence>
<feature type="compositionally biased region" description="Polar residues" evidence="3">
    <location>
        <begin position="414"/>
        <end position="429"/>
    </location>
</feature>
<feature type="compositionally biased region" description="Polar residues" evidence="3">
    <location>
        <begin position="724"/>
        <end position="741"/>
    </location>
</feature>